<evidence type="ECO:0000256" key="3">
    <source>
        <dbReference type="ARBA" id="ARBA00022547"/>
    </source>
</evidence>
<evidence type="ECO:0000256" key="1">
    <source>
        <dbReference type="ARBA" id="ARBA00005513"/>
    </source>
</evidence>
<evidence type="ECO:0000313" key="16">
    <source>
        <dbReference type="Proteomes" id="UP000516369"/>
    </source>
</evidence>
<evidence type="ECO:0000256" key="11">
    <source>
        <dbReference type="ARBA" id="ARBA00025614"/>
    </source>
</evidence>
<dbReference type="InterPro" id="IPR050059">
    <property type="entry name" value="ATP_synthase_B_chain"/>
</dbReference>
<dbReference type="HAMAP" id="MF_01398">
    <property type="entry name" value="ATP_synth_b_bprime"/>
    <property type="match status" value="1"/>
</dbReference>
<dbReference type="EMBL" id="CP053923">
    <property type="protein sequence ID" value="QNT69778.1"/>
    <property type="molecule type" value="Genomic_DNA"/>
</dbReference>
<comment type="similarity">
    <text evidence="1 13 14">Belongs to the ATPase B chain family.</text>
</comment>
<proteinExistence type="inferred from homology"/>
<dbReference type="InterPro" id="IPR002146">
    <property type="entry name" value="ATP_synth_b/b'su_bac/chlpt"/>
</dbReference>
<evidence type="ECO:0000256" key="14">
    <source>
        <dbReference type="RuleBase" id="RU003848"/>
    </source>
</evidence>
<reference evidence="15 16" key="1">
    <citation type="submission" date="2020-05" db="EMBL/GenBank/DDBJ databases">
        <title>Complete closed genome sequence of Defluviicoccus vanus.</title>
        <authorList>
            <person name="Bessarab I."/>
            <person name="Arumugam K."/>
            <person name="Maszenan A.M."/>
            <person name="Seviour R.J."/>
            <person name="Williams R.B."/>
        </authorList>
    </citation>
    <scope>NUCLEOTIDE SEQUENCE [LARGE SCALE GENOMIC DNA]</scope>
    <source>
        <strain evidence="15 16">Ben 114</strain>
    </source>
</reference>
<evidence type="ECO:0000256" key="12">
    <source>
        <dbReference type="ARBA" id="ARBA00037847"/>
    </source>
</evidence>
<comment type="function">
    <text evidence="11">Component of the F(0) channel, it forms part of the peripheral stalk, linking F(1) to F(0). The b'-subunit is a diverged and duplicated form of b found in plants and photosynthetic bacteria.</text>
</comment>
<comment type="function">
    <text evidence="10 13">F(1)F(0) ATP synthase produces ATP from ADP in the presence of a proton or sodium gradient. F-type ATPases consist of two structural domains, F(1) containing the extramembraneous catalytic core and F(0) containing the membrane proton channel, linked together by a central stalk and a peripheral stalk. During catalysis, ATP synthesis in the catalytic domain of F(1) is coupled via a rotary mechanism of the central stalk subunits to proton translocation.</text>
</comment>
<sequence>MPQFDPAVWPPQIVWLIISFIALYFLMARIALPRVAEVLEEREFRINESLRKAEALKLQAEDAVAAYEKLMVDARTKAHDQLRTVRERADAEAAERHAQLSELLSKQVADAEARIAAARGQAVAHIREVAVAVTGAAIERLIGQPADATSVSNAVEVVLGGKA</sequence>
<keyword evidence="3 13" id="KW-0138">CF(0)</keyword>
<keyword evidence="4 13" id="KW-0812">Transmembrane</keyword>
<organism evidence="15 16">
    <name type="scientific">Defluviicoccus vanus</name>
    <dbReference type="NCBI Taxonomy" id="111831"/>
    <lineage>
        <taxon>Bacteria</taxon>
        <taxon>Pseudomonadati</taxon>
        <taxon>Pseudomonadota</taxon>
        <taxon>Alphaproteobacteria</taxon>
        <taxon>Rhodospirillales</taxon>
        <taxon>Rhodospirillaceae</taxon>
        <taxon>Defluviicoccus</taxon>
    </lineage>
</organism>
<comment type="subcellular location">
    <subcellularLocation>
        <location evidence="13">Cell membrane</location>
        <topology evidence="13">Single-pass membrane protein</topology>
    </subcellularLocation>
    <subcellularLocation>
        <location evidence="12">Endomembrane system</location>
        <topology evidence="12">Single-pass membrane protein</topology>
    </subcellularLocation>
</comment>
<evidence type="ECO:0000256" key="5">
    <source>
        <dbReference type="ARBA" id="ARBA00022781"/>
    </source>
</evidence>
<dbReference type="CDD" id="cd06503">
    <property type="entry name" value="ATP-synt_Fo_b"/>
    <property type="match status" value="1"/>
</dbReference>
<feature type="transmembrane region" description="Helical" evidence="13">
    <location>
        <begin position="12"/>
        <end position="32"/>
    </location>
</feature>
<dbReference type="KEGG" id="dvn:HQ394_11230"/>
<evidence type="ECO:0000256" key="10">
    <source>
        <dbReference type="ARBA" id="ARBA00025198"/>
    </source>
</evidence>
<evidence type="ECO:0000256" key="9">
    <source>
        <dbReference type="ARBA" id="ARBA00023310"/>
    </source>
</evidence>
<name>A0A7H1N242_9PROT</name>
<keyword evidence="9 13" id="KW-0066">ATP synthesis</keyword>
<dbReference type="RefSeq" id="WP_190260293.1">
    <property type="nucleotide sequence ID" value="NZ_CP053923.1"/>
</dbReference>
<keyword evidence="13" id="KW-1003">Cell membrane</keyword>
<keyword evidence="7 13" id="KW-0406">Ion transport</keyword>
<dbReference type="Proteomes" id="UP000516369">
    <property type="component" value="Chromosome"/>
</dbReference>
<protein>
    <recommendedName>
        <fullName evidence="13">ATP synthase subunit b</fullName>
    </recommendedName>
    <alternativeName>
        <fullName evidence="13">ATP synthase F(0) sector subunit b</fullName>
    </alternativeName>
    <alternativeName>
        <fullName evidence="13">ATPase subunit I</fullName>
    </alternativeName>
    <alternativeName>
        <fullName evidence="13">F-type ATPase subunit b</fullName>
        <shortName evidence="13">F-ATPase subunit b</shortName>
    </alternativeName>
</protein>
<gene>
    <name evidence="13" type="primary">atpF</name>
    <name evidence="15" type="ORF">HQ394_11230</name>
</gene>
<keyword evidence="16" id="KW-1185">Reference proteome</keyword>
<evidence type="ECO:0000256" key="7">
    <source>
        <dbReference type="ARBA" id="ARBA00023065"/>
    </source>
</evidence>
<dbReference type="GO" id="GO:0005886">
    <property type="term" value="C:plasma membrane"/>
    <property type="evidence" value="ECO:0007669"/>
    <property type="project" value="UniProtKB-SubCell"/>
</dbReference>
<dbReference type="PANTHER" id="PTHR33445:SF1">
    <property type="entry name" value="ATP SYNTHASE SUBUNIT B"/>
    <property type="match status" value="1"/>
</dbReference>
<dbReference type="Pfam" id="PF00430">
    <property type="entry name" value="ATP-synt_B"/>
    <property type="match status" value="1"/>
</dbReference>
<evidence type="ECO:0000256" key="4">
    <source>
        <dbReference type="ARBA" id="ARBA00022692"/>
    </source>
</evidence>
<dbReference type="GO" id="GO:0046933">
    <property type="term" value="F:proton-transporting ATP synthase activity, rotational mechanism"/>
    <property type="evidence" value="ECO:0007669"/>
    <property type="project" value="UniProtKB-UniRule"/>
</dbReference>
<evidence type="ECO:0000256" key="8">
    <source>
        <dbReference type="ARBA" id="ARBA00023136"/>
    </source>
</evidence>
<dbReference type="GO" id="GO:0046961">
    <property type="term" value="F:proton-transporting ATPase activity, rotational mechanism"/>
    <property type="evidence" value="ECO:0007669"/>
    <property type="project" value="TreeGrafter"/>
</dbReference>
<evidence type="ECO:0000256" key="2">
    <source>
        <dbReference type="ARBA" id="ARBA00022448"/>
    </source>
</evidence>
<dbReference type="GO" id="GO:0012505">
    <property type="term" value="C:endomembrane system"/>
    <property type="evidence" value="ECO:0007669"/>
    <property type="project" value="UniProtKB-SubCell"/>
</dbReference>
<comment type="subunit">
    <text evidence="13">F-type ATPases have 2 components, F(1) - the catalytic core - and F(0) - the membrane proton channel. F(1) has five subunits: alpha(3), beta(3), gamma(1), delta(1), epsilon(1). F(0) has three main subunits: a(1), b(2) and c(10-14). The alpha and beta chains form an alternating ring which encloses part of the gamma chain. F(1) is attached to F(0) by a central stalk formed by the gamma and epsilon chains, while a peripheral stalk is formed by the delta and b chains.</text>
</comment>
<dbReference type="PANTHER" id="PTHR33445">
    <property type="entry name" value="ATP SYNTHASE SUBUNIT B', CHLOROPLASTIC"/>
    <property type="match status" value="1"/>
</dbReference>
<evidence type="ECO:0000313" key="15">
    <source>
        <dbReference type="EMBL" id="QNT69778.1"/>
    </source>
</evidence>
<evidence type="ECO:0000256" key="13">
    <source>
        <dbReference type="HAMAP-Rule" id="MF_01398"/>
    </source>
</evidence>
<dbReference type="AlphaFoldDB" id="A0A7H1N242"/>
<keyword evidence="5 13" id="KW-0375">Hydrogen ion transport</keyword>
<evidence type="ECO:0000256" key="6">
    <source>
        <dbReference type="ARBA" id="ARBA00022989"/>
    </source>
</evidence>
<keyword evidence="6 13" id="KW-1133">Transmembrane helix</keyword>
<keyword evidence="8 13" id="KW-0472">Membrane</keyword>
<keyword evidence="2 13" id="KW-0813">Transport</keyword>
<accession>A0A7H1N242</accession>
<dbReference type="GO" id="GO:0045259">
    <property type="term" value="C:proton-transporting ATP synthase complex"/>
    <property type="evidence" value="ECO:0007669"/>
    <property type="project" value="UniProtKB-KW"/>
</dbReference>